<evidence type="ECO:0000256" key="1">
    <source>
        <dbReference type="SAM" id="MobiDB-lite"/>
    </source>
</evidence>
<accession>A0A081NJV9</accession>
<dbReference type="OrthoDB" id="9801841at2"/>
<proteinExistence type="predicted"/>
<feature type="region of interest" description="Disordered" evidence="1">
    <location>
        <begin position="1"/>
        <end position="75"/>
    </location>
</feature>
<dbReference type="PROSITE" id="PS50011">
    <property type="entry name" value="PROTEIN_KINASE_DOM"/>
    <property type="match status" value="1"/>
</dbReference>
<comment type="caution">
    <text evidence="3">The sequence shown here is derived from an EMBL/GenBank/DDBJ whole genome shotgun (WGS) entry which is preliminary data.</text>
</comment>
<feature type="domain" description="Protein kinase" evidence="2">
    <location>
        <begin position="102"/>
        <end position="438"/>
    </location>
</feature>
<evidence type="ECO:0000313" key="4">
    <source>
        <dbReference type="Proteomes" id="UP000028073"/>
    </source>
</evidence>
<feature type="compositionally biased region" description="Polar residues" evidence="1">
    <location>
        <begin position="52"/>
        <end position="75"/>
    </location>
</feature>
<dbReference type="SUPFAM" id="SSF56112">
    <property type="entry name" value="Protein kinase-like (PK-like)"/>
    <property type="match status" value="1"/>
</dbReference>
<dbReference type="Pfam" id="PF00069">
    <property type="entry name" value="Pkinase"/>
    <property type="match status" value="1"/>
</dbReference>
<dbReference type="GO" id="GO:0004674">
    <property type="term" value="F:protein serine/threonine kinase activity"/>
    <property type="evidence" value="ECO:0007669"/>
    <property type="project" value="TreeGrafter"/>
</dbReference>
<dbReference type="PANTHER" id="PTHR44167:SF24">
    <property type="entry name" value="SERINE_THREONINE-PROTEIN KINASE CHK2"/>
    <property type="match status" value="1"/>
</dbReference>
<dbReference type="STRING" id="1137799.GZ78_01130"/>
<dbReference type="eggNOG" id="COG0515">
    <property type="taxonomic scope" value="Bacteria"/>
</dbReference>
<feature type="compositionally biased region" description="Basic and acidic residues" evidence="1">
    <location>
        <begin position="12"/>
        <end position="33"/>
    </location>
</feature>
<reference evidence="3 4" key="1">
    <citation type="submission" date="2014-06" db="EMBL/GenBank/DDBJ databases">
        <title>Whole Genome Sequences of Three Symbiotic Endozoicomonas Bacteria.</title>
        <authorList>
            <person name="Neave M.J."/>
            <person name="Apprill A."/>
            <person name="Voolstra C.R."/>
        </authorList>
    </citation>
    <scope>NUCLEOTIDE SEQUENCE [LARGE SCALE GENOMIC DNA]</scope>
    <source>
        <strain evidence="3 4">DSM 25634</strain>
    </source>
</reference>
<dbReference type="EMBL" id="JOKH01000001">
    <property type="protein sequence ID" value="KEQ18732.1"/>
    <property type="molecule type" value="Genomic_DNA"/>
</dbReference>
<dbReference type="AlphaFoldDB" id="A0A081NJV9"/>
<gene>
    <name evidence="3" type="ORF">GZ78_01130</name>
</gene>
<sequence length="487" mass="55287">MDSVPGSHRHHPVGDRPDTLKGESSRRRGDRLKTGAHQGKQTEQVKPIKNLSCPTRFQSVDSSYESPGSPLSQSTLNRFEPIESSATTHQITRPLPFDSRKYSLDEVSPVHCSDTVELLPVMGPDGEATSLIFKTLPPSLDDDENKQAWAWKTIENEAHVFSSVPEDPGLVKCYGMHIIKGRKGLLLERIEGPSLEQIFKELRTLYLGEQLTRSEYMCANKLLAKQAAQCLKHLQDAGFMHGDFKPDNLLYDTRQNRLRLIDLGTSTRFDEVANPGHELYVDPAAVSFKVMDKRRFQPVPPGDREPMTDELKDKLPRGAQSDPKMDIYGLGQMMYIQGFTEGEEPEMFTMGANLGSFRSGTEYRIHDLYTRMSDRYRNFDVLPAFSHDFPKKELNSAMAKTRKAMEIGGDYYIFINSTLSPLRDKRADLDEVLASSFLKLNKIEMKKAERTLKTSSAKYQALKTSALEQEKAQWFKERPMLRPQQGE</sequence>
<name>A0A081NJV9_9GAMM</name>
<dbReference type="GO" id="GO:0005524">
    <property type="term" value="F:ATP binding"/>
    <property type="evidence" value="ECO:0007669"/>
    <property type="project" value="InterPro"/>
</dbReference>
<dbReference type="SMART" id="SM00220">
    <property type="entry name" value="S_TKc"/>
    <property type="match status" value="1"/>
</dbReference>
<organism evidence="3 4">
    <name type="scientific">Endozoicomonas numazuensis</name>
    <dbReference type="NCBI Taxonomy" id="1137799"/>
    <lineage>
        <taxon>Bacteria</taxon>
        <taxon>Pseudomonadati</taxon>
        <taxon>Pseudomonadota</taxon>
        <taxon>Gammaproteobacteria</taxon>
        <taxon>Oceanospirillales</taxon>
        <taxon>Endozoicomonadaceae</taxon>
        <taxon>Endozoicomonas</taxon>
    </lineage>
</organism>
<dbReference type="PANTHER" id="PTHR44167">
    <property type="entry name" value="OVARIAN-SPECIFIC SERINE/THREONINE-PROTEIN KINASE LOK-RELATED"/>
    <property type="match status" value="1"/>
</dbReference>
<evidence type="ECO:0000313" key="3">
    <source>
        <dbReference type="EMBL" id="KEQ18732.1"/>
    </source>
</evidence>
<dbReference type="RefSeq" id="WP_034832049.1">
    <property type="nucleotide sequence ID" value="NZ_JOKH01000001.1"/>
</dbReference>
<protein>
    <recommendedName>
        <fullName evidence="2">Protein kinase domain-containing protein</fullName>
    </recommendedName>
</protein>
<dbReference type="InterPro" id="IPR000719">
    <property type="entry name" value="Prot_kinase_dom"/>
</dbReference>
<keyword evidence="4" id="KW-1185">Reference proteome</keyword>
<evidence type="ECO:0000259" key="2">
    <source>
        <dbReference type="PROSITE" id="PS50011"/>
    </source>
</evidence>
<dbReference type="InterPro" id="IPR008271">
    <property type="entry name" value="Ser/Thr_kinase_AS"/>
</dbReference>
<feature type="compositionally biased region" description="Basic and acidic residues" evidence="1">
    <location>
        <begin position="302"/>
        <end position="316"/>
    </location>
</feature>
<dbReference type="InterPro" id="IPR011009">
    <property type="entry name" value="Kinase-like_dom_sf"/>
</dbReference>
<feature type="region of interest" description="Disordered" evidence="1">
    <location>
        <begin position="296"/>
        <end position="318"/>
    </location>
</feature>
<dbReference type="Gene3D" id="1.10.510.10">
    <property type="entry name" value="Transferase(Phosphotransferase) domain 1"/>
    <property type="match status" value="1"/>
</dbReference>
<dbReference type="GO" id="GO:0005737">
    <property type="term" value="C:cytoplasm"/>
    <property type="evidence" value="ECO:0007669"/>
    <property type="project" value="TreeGrafter"/>
</dbReference>
<dbReference type="Proteomes" id="UP000028073">
    <property type="component" value="Unassembled WGS sequence"/>
</dbReference>
<dbReference type="PROSITE" id="PS00108">
    <property type="entry name" value="PROTEIN_KINASE_ST"/>
    <property type="match status" value="1"/>
</dbReference>